<dbReference type="Gene3D" id="2.130.10.10">
    <property type="entry name" value="YVTN repeat-like/Quinoprotein amine dehydrogenase"/>
    <property type="match status" value="1"/>
</dbReference>
<accession>A0A178IM34</accession>
<keyword evidence="2" id="KW-1185">Reference proteome</keyword>
<reference evidence="1 2" key="1">
    <citation type="submission" date="2016-01" db="EMBL/GenBank/DDBJ databases">
        <title>High potential of lignocellulose degradation of a new Verrucomicrobia species.</title>
        <authorList>
            <person name="Wang Y."/>
            <person name="Shi Y."/>
            <person name="Qiu Z."/>
            <person name="Liu S."/>
            <person name="Yang H."/>
        </authorList>
    </citation>
    <scope>NUCLEOTIDE SEQUENCE [LARGE SCALE GENOMIC DNA]</scope>
    <source>
        <strain evidence="1 2">TSB47</strain>
    </source>
</reference>
<dbReference type="AlphaFoldDB" id="A0A178IM34"/>
<proteinExistence type="predicted"/>
<evidence type="ECO:0000313" key="1">
    <source>
        <dbReference type="EMBL" id="OAM90962.1"/>
    </source>
</evidence>
<protein>
    <submittedName>
        <fullName evidence="1">Uncharacterized protein</fullName>
    </submittedName>
</protein>
<organism evidence="1 2">
    <name type="scientific">Termitidicoccus mucosus</name>
    <dbReference type="NCBI Taxonomy" id="1184151"/>
    <lineage>
        <taxon>Bacteria</taxon>
        <taxon>Pseudomonadati</taxon>
        <taxon>Verrucomicrobiota</taxon>
        <taxon>Opitutia</taxon>
        <taxon>Opitutales</taxon>
        <taxon>Opitutaceae</taxon>
        <taxon>Termitidicoccus</taxon>
    </lineage>
</organism>
<dbReference type="PROSITE" id="PS51257">
    <property type="entry name" value="PROKAR_LIPOPROTEIN"/>
    <property type="match status" value="1"/>
</dbReference>
<dbReference type="InterPro" id="IPR015943">
    <property type="entry name" value="WD40/YVTN_repeat-like_dom_sf"/>
</dbReference>
<evidence type="ECO:0000313" key="2">
    <source>
        <dbReference type="Proteomes" id="UP000078486"/>
    </source>
</evidence>
<name>A0A178IM34_9BACT</name>
<dbReference type="STRING" id="1184151.AW736_05545"/>
<gene>
    <name evidence="1" type="ORF">AW736_05545</name>
</gene>
<dbReference type="EMBL" id="LRRQ01000043">
    <property type="protein sequence ID" value="OAM90962.1"/>
    <property type="molecule type" value="Genomic_DNA"/>
</dbReference>
<dbReference type="Proteomes" id="UP000078486">
    <property type="component" value="Unassembled WGS sequence"/>
</dbReference>
<sequence>MNRREFLKTSAGFLAAATSGNMLTIACKPARKQQIKFEPVIGKNFLAPALKLTPDGGLYQQTYFDVTPYSPSERYLVVSKFPFQDRMPVVGDTAEVCIIDTHEQTIQTVYKTKSWGLQTGTNAQWGATDSYVYCNDIIGGTTVCVRVDIDTGETSAFCGPMYSVAANDSCVVGFPLELFDVTQLGYGCPPASPGAFQSLPPGASETEGIWRTDLKTNKKKLIVSLADAAAVLPSPPERDCTYYFWHSKFNRQGTRVYNVVRCILAGNLGVHNPANITFKPDGTELCYATPGRLPWGAGGGHPNWHPDGEHLIRHLKFEDGKNYFVKFKYDGSTFEKLSRKILGGGHPSVEKGGRYLITDAFKTDGEQKTVSLRLADLEADEAKIVCTLPSIKWEGRLPDAVFRLDGHPCWSRDYKKVTIQAANVRGERHLYLVDLSAILSPR</sequence>
<comment type="caution">
    <text evidence="1">The sequence shown here is derived from an EMBL/GenBank/DDBJ whole genome shotgun (WGS) entry which is preliminary data.</text>
</comment>
<dbReference type="SUPFAM" id="SSF82171">
    <property type="entry name" value="DPP6 N-terminal domain-like"/>
    <property type="match status" value="1"/>
</dbReference>